<dbReference type="RefSeq" id="WP_154480931.1">
    <property type="nucleotide sequence ID" value="NZ_VUNF01000011.1"/>
</dbReference>
<sequence>MLQQKKVKLSNYYSDVLKASYHFKQKNWDEARQFYRKSGEAFMKYRLYDRMDETKVCNYLAGSHELDGTPLKRKWQPNYSALLDTLNSSDYISQDELQALKAIQEDGNQGMHDSDVVTDRNETEASIKLVHAYSRKLTVSFYKSIHKDIPSKLTDAYEGRVNADVLEEHFDFGEVLEAADNFNNRNQYILISPPNDKNTSVDLKSSLARIPWSFILDFDPNTKGQYGLFTAFGAAKDSRVVPLVIDQYESHVSLPISTSGGRLNWLFANGLSESVGTSCSDFRSWNKRKYGKFIKEALRRFMTDSTNEYYIVCLNVEDRYLKDIIHSIDDIEEVEADLVHFIFVSTDEDYLEDVSEEAQDYSFNSASFKMSANEFILGVEETMSSAASVPLSSVIVPSRVSGKLDCIDISSIVSTLKDGGLYVVHASIGATAPNDLSPSDTFFRGEDISWNDISKGVEATRKIQDALKNKIKDRIQLRQSSKFLLYHDAGAGGTTLSRRLAYDLRKEYPVVLLNKYIKGVTEEKLHLFYNRVKTPVLAIVEASKVNITTIDALIRNCNSNKARFLFVIVERHNKKVGLSDQQNNIHLSDTMADSDEKNRFVNKVTLYAKNKSDMVEWDKKSPNQCEVIDFSLAICNDDFKQEKIEQYVSYYNSFLSPSLNEFVLYVSMIYHYSQKEVPDLIFRNLFKKDGVVIGLQKYLRSHHSEEQALYKILSNVTDEAGKQTLWRPRYARFADAVLQSVCSVGGWKEMVYESSINLINSIKSNQQYLVDDSRQILISVFLERGKEELLGVEEAWSKDNNTHFSQLLEDLGYSELNQRNVLSRLANSFPNEPHFWGHLARFCYEKASIPKHFDEAMSFVQKAFDANGEKDFNLQHIAGMCKRRLLEYYKRENVKLEFEDIKDLTEEARGYFKESRRLNSKNIYAYISEIQLIVILIEYGKGLSPYDTYRRFLFSRENEWYQEQYVSMLELIDETKILLSQMKTLGNTQKTHKSFDYLNRSESQSKNFVDDLPGMLNHLSAAIEKALYEERPRLRQLYVRYLLLSKVKGDPKRLGESWGLLTEKEQDKVENYLNSNIQQGNTNLFSLRYWFQFVRKCRKDTPVDEIISRLQTLAQASGEHHPIVQLEANYNILVLKAFTIIHDKDYFDTDKIREIRYLASTCHQQSLNDKYIFDLLVNDHDISGIVPYNENTDFSNCIRLHGTISSIRSTTQGEIKLDCGLTAFFAPSKGNFVEGRDETKEVTFVIGFRHDGLFALEVKAVDDSDDVKTSDVSEELKEENAIENIDNLSVETSSASVERDDVYEIPSGNQQKFKIVGKIKL</sequence>
<evidence type="ECO:0000259" key="1">
    <source>
        <dbReference type="Pfam" id="PF25199"/>
    </source>
</evidence>
<comment type="caution">
    <text evidence="2">The sequence shown here is derived from an EMBL/GenBank/DDBJ whole genome shotgun (WGS) entry which is preliminary data.</text>
</comment>
<evidence type="ECO:0000313" key="3">
    <source>
        <dbReference type="Proteomes" id="UP000450161"/>
    </source>
</evidence>
<dbReference type="EMBL" id="VUNF01000011">
    <property type="protein sequence ID" value="MST77482.1"/>
    <property type="molecule type" value="Genomic_DNA"/>
</dbReference>
<dbReference type="InterPro" id="IPR057574">
    <property type="entry name" value="nSTAND_NTPase5_dom"/>
</dbReference>
<organism evidence="2 3">
    <name type="scientific">Segatella copri</name>
    <dbReference type="NCBI Taxonomy" id="165179"/>
    <lineage>
        <taxon>Bacteria</taxon>
        <taxon>Pseudomonadati</taxon>
        <taxon>Bacteroidota</taxon>
        <taxon>Bacteroidia</taxon>
        <taxon>Bacteroidales</taxon>
        <taxon>Prevotellaceae</taxon>
        <taxon>Segatella</taxon>
    </lineage>
</organism>
<protein>
    <recommendedName>
        <fullName evidence="1">Novel STAND NTPase 5 domain-containing protein</fullName>
    </recommendedName>
</protein>
<dbReference type="GO" id="GO:0005737">
    <property type="term" value="C:cytoplasm"/>
    <property type="evidence" value="ECO:0007669"/>
    <property type="project" value="TreeGrafter"/>
</dbReference>
<gene>
    <name evidence="2" type="ORF">FYJ72_07285</name>
</gene>
<dbReference type="PANTHER" id="PTHR16155:SF19">
    <property type="entry name" value="DED DOMAIN-CONTAINING PROTEIN"/>
    <property type="match status" value="1"/>
</dbReference>
<proteinExistence type="predicted"/>
<evidence type="ECO:0000313" key="2">
    <source>
        <dbReference type="EMBL" id="MST77482.1"/>
    </source>
</evidence>
<name>A0A6I2TXM6_9BACT</name>
<dbReference type="PANTHER" id="PTHR16155">
    <property type="entry name" value="DED DOMAIN-CONTAINING PROTEIN"/>
    <property type="match status" value="1"/>
</dbReference>
<dbReference type="Proteomes" id="UP000450161">
    <property type="component" value="Unassembled WGS sequence"/>
</dbReference>
<dbReference type="Pfam" id="PF25199">
    <property type="entry name" value="nSTAND_NTPase5"/>
    <property type="match status" value="1"/>
</dbReference>
<accession>A0A6I2TXM6</accession>
<feature type="domain" description="Novel STAND NTPase 5" evidence="1">
    <location>
        <begin position="441"/>
        <end position="574"/>
    </location>
</feature>
<reference evidence="2 3" key="1">
    <citation type="submission" date="2019-08" db="EMBL/GenBank/DDBJ databases">
        <title>In-depth cultivation of the pig gut microbiome towards novel bacterial diversity and tailored functional studies.</title>
        <authorList>
            <person name="Wylensek D."/>
            <person name="Hitch T.C.A."/>
            <person name="Clavel T."/>
        </authorList>
    </citation>
    <scope>NUCLEOTIDE SEQUENCE [LARGE SCALE GENOMIC DNA]</scope>
    <source>
        <strain evidence="2 3">LKV-178-WT-2C</strain>
    </source>
</reference>